<dbReference type="GO" id="GO:0005886">
    <property type="term" value="C:plasma membrane"/>
    <property type="evidence" value="ECO:0007669"/>
    <property type="project" value="UniProtKB-SubCell"/>
</dbReference>
<keyword evidence="13 19" id="KW-0472">Membrane</keyword>
<keyword evidence="12 19" id="KW-1133">Transmembrane helix</keyword>
<evidence type="ECO:0000256" key="7">
    <source>
        <dbReference type="ARBA" id="ARBA00022475"/>
    </source>
</evidence>
<evidence type="ECO:0000256" key="8">
    <source>
        <dbReference type="ARBA" id="ARBA00022573"/>
    </source>
</evidence>
<evidence type="ECO:0000256" key="3">
    <source>
        <dbReference type="ARBA" id="ARBA00004663"/>
    </source>
</evidence>
<evidence type="ECO:0000256" key="4">
    <source>
        <dbReference type="ARBA" id="ARBA00010561"/>
    </source>
</evidence>
<comment type="catalytic activity">
    <reaction evidence="17 19">
        <text>alpha-ribazole + adenosylcob(III)inamide-GDP = adenosylcob(III)alamin + GMP + H(+)</text>
        <dbReference type="Rhea" id="RHEA:16049"/>
        <dbReference type="ChEBI" id="CHEBI:10329"/>
        <dbReference type="ChEBI" id="CHEBI:15378"/>
        <dbReference type="ChEBI" id="CHEBI:18408"/>
        <dbReference type="ChEBI" id="CHEBI:58115"/>
        <dbReference type="ChEBI" id="CHEBI:60487"/>
        <dbReference type="EC" id="2.7.8.26"/>
    </reaction>
</comment>
<dbReference type="GO" id="GO:0051073">
    <property type="term" value="F:adenosylcobinamide-GDP ribazoletransferase activity"/>
    <property type="evidence" value="ECO:0007669"/>
    <property type="project" value="UniProtKB-UniRule"/>
</dbReference>
<feature type="transmembrane region" description="Helical" evidence="19">
    <location>
        <begin position="74"/>
        <end position="91"/>
    </location>
</feature>
<dbReference type="AlphaFoldDB" id="A0A2G8RCR4"/>
<feature type="transmembrane region" description="Helical" evidence="19">
    <location>
        <begin position="50"/>
        <end position="67"/>
    </location>
</feature>
<evidence type="ECO:0000256" key="12">
    <source>
        <dbReference type="ARBA" id="ARBA00022989"/>
    </source>
</evidence>
<feature type="transmembrane region" description="Helical" evidence="19">
    <location>
        <begin position="12"/>
        <end position="30"/>
    </location>
</feature>
<dbReference type="Pfam" id="PF02654">
    <property type="entry name" value="CobS"/>
    <property type="match status" value="1"/>
</dbReference>
<dbReference type="PANTHER" id="PTHR34148">
    <property type="entry name" value="ADENOSYLCOBINAMIDE-GDP RIBAZOLETRANSFERASE"/>
    <property type="match status" value="1"/>
</dbReference>
<dbReference type="GO" id="GO:0009236">
    <property type="term" value="P:cobalamin biosynthetic process"/>
    <property type="evidence" value="ECO:0007669"/>
    <property type="project" value="UniProtKB-UniRule"/>
</dbReference>
<keyword evidence="21" id="KW-1185">Reference proteome</keyword>
<proteinExistence type="inferred from homology"/>
<gene>
    <name evidence="19" type="primary">cobS</name>
    <name evidence="20" type="ORF">P775_14325</name>
</gene>
<sequence>MIRSLRVKEALRIEWGLFLLAVQFLTRLPVPRDLPFSDDLLIRATKYYTLVGLLIGLIGACVLMVFARPLGLPVAVVLSLAATLAVTGAFHEDGLADAADGLWGGLTRERRLEIMRDSRIGTYGTVALITVLALKLTLLASLTPGVAAWGLVLGHVLGRMAAVHVIATTVYARDVGAKFVAPMVTGDGYRIALTLALVVLSCGVLALGPGPALTGFALCILLGQVMRRICLDRIGGYTGDCLGAIQQLGELGIYLGLALWL</sequence>
<dbReference type="UniPathway" id="UPA00148">
    <property type="reaction ID" value="UER00238"/>
</dbReference>
<evidence type="ECO:0000256" key="9">
    <source>
        <dbReference type="ARBA" id="ARBA00022679"/>
    </source>
</evidence>
<name>A0A2G8RCR4_9RHOB</name>
<evidence type="ECO:0000256" key="1">
    <source>
        <dbReference type="ARBA" id="ARBA00001946"/>
    </source>
</evidence>
<comment type="similarity">
    <text evidence="4 19">Belongs to the CobS family.</text>
</comment>
<feature type="transmembrane region" description="Helical" evidence="19">
    <location>
        <begin position="191"/>
        <end position="223"/>
    </location>
</feature>
<organism evidence="20 21">
    <name type="scientific">Puniceibacterium antarcticum</name>
    <dbReference type="NCBI Taxonomy" id="1206336"/>
    <lineage>
        <taxon>Bacteria</taxon>
        <taxon>Pseudomonadati</taxon>
        <taxon>Pseudomonadota</taxon>
        <taxon>Alphaproteobacteria</taxon>
        <taxon>Rhodobacterales</taxon>
        <taxon>Paracoccaceae</taxon>
        <taxon>Puniceibacterium</taxon>
    </lineage>
</organism>
<evidence type="ECO:0000256" key="16">
    <source>
        <dbReference type="ARBA" id="ARBA00032853"/>
    </source>
</evidence>
<dbReference type="EMBL" id="AWWI01000100">
    <property type="protein sequence ID" value="PIL19320.1"/>
    <property type="molecule type" value="Genomic_DNA"/>
</dbReference>
<evidence type="ECO:0000256" key="14">
    <source>
        <dbReference type="ARBA" id="ARBA00025228"/>
    </source>
</evidence>
<feature type="transmembrane region" description="Helical" evidence="19">
    <location>
        <begin position="120"/>
        <end position="139"/>
    </location>
</feature>
<comment type="caution">
    <text evidence="20">The sequence shown here is derived from an EMBL/GenBank/DDBJ whole genome shotgun (WGS) entry which is preliminary data.</text>
</comment>
<dbReference type="GO" id="GO:0008818">
    <property type="term" value="F:cobalamin 5'-phosphate synthase activity"/>
    <property type="evidence" value="ECO:0007669"/>
    <property type="project" value="UniProtKB-UniRule"/>
</dbReference>
<dbReference type="NCBIfam" id="TIGR00317">
    <property type="entry name" value="cobS"/>
    <property type="match status" value="1"/>
</dbReference>
<comment type="cofactor">
    <cofactor evidence="1 19">
        <name>Mg(2+)</name>
        <dbReference type="ChEBI" id="CHEBI:18420"/>
    </cofactor>
</comment>
<evidence type="ECO:0000256" key="17">
    <source>
        <dbReference type="ARBA" id="ARBA00048623"/>
    </source>
</evidence>
<comment type="function">
    <text evidence="14 19">Joins adenosylcobinamide-GDP and alpha-ribazole to generate adenosylcobalamin (Ado-cobalamin). Also synthesizes adenosylcobalamin 5'-phosphate from adenosylcobinamide-GDP and alpha-ribazole 5'-phosphate.</text>
</comment>
<comment type="pathway">
    <text evidence="3 19">Cofactor biosynthesis; adenosylcobalamin biosynthesis; adenosylcobalamin from cob(II)yrinate a,c-diamide: step 7/7.</text>
</comment>
<keyword evidence="8 19" id="KW-0169">Cobalamin biosynthesis</keyword>
<evidence type="ECO:0000256" key="18">
    <source>
        <dbReference type="ARBA" id="ARBA00049504"/>
    </source>
</evidence>
<evidence type="ECO:0000256" key="5">
    <source>
        <dbReference type="ARBA" id="ARBA00013200"/>
    </source>
</evidence>
<dbReference type="EC" id="2.7.8.26" evidence="5 19"/>
<comment type="subcellular location">
    <subcellularLocation>
        <location evidence="2 19">Cell membrane</location>
        <topology evidence="2 19">Multi-pass membrane protein</topology>
    </subcellularLocation>
</comment>
<evidence type="ECO:0000256" key="13">
    <source>
        <dbReference type="ARBA" id="ARBA00023136"/>
    </source>
</evidence>
<keyword evidence="9 19" id="KW-0808">Transferase</keyword>
<feature type="transmembrane region" description="Helical" evidence="19">
    <location>
        <begin position="146"/>
        <end position="171"/>
    </location>
</feature>
<protein>
    <recommendedName>
        <fullName evidence="6 19">Adenosylcobinamide-GDP ribazoletransferase</fullName>
        <ecNumber evidence="5 19">2.7.8.26</ecNumber>
    </recommendedName>
    <alternativeName>
        <fullName evidence="16 19">Cobalamin synthase</fullName>
    </alternativeName>
    <alternativeName>
        <fullName evidence="15 19">Cobalamin-5'-phosphate synthase</fullName>
    </alternativeName>
</protein>
<keyword evidence="7 19" id="KW-1003">Cell membrane</keyword>
<dbReference type="Proteomes" id="UP000231259">
    <property type="component" value="Unassembled WGS sequence"/>
</dbReference>
<evidence type="ECO:0000256" key="6">
    <source>
        <dbReference type="ARBA" id="ARBA00015850"/>
    </source>
</evidence>
<accession>A0A2G8RCR4</accession>
<evidence type="ECO:0000256" key="19">
    <source>
        <dbReference type="HAMAP-Rule" id="MF_00719"/>
    </source>
</evidence>
<evidence type="ECO:0000256" key="10">
    <source>
        <dbReference type="ARBA" id="ARBA00022692"/>
    </source>
</evidence>
<comment type="catalytic activity">
    <reaction evidence="18 19">
        <text>alpha-ribazole 5'-phosphate + adenosylcob(III)inamide-GDP = adenosylcob(III)alamin 5'-phosphate + GMP + H(+)</text>
        <dbReference type="Rhea" id="RHEA:23560"/>
        <dbReference type="ChEBI" id="CHEBI:15378"/>
        <dbReference type="ChEBI" id="CHEBI:57918"/>
        <dbReference type="ChEBI" id="CHEBI:58115"/>
        <dbReference type="ChEBI" id="CHEBI:60487"/>
        <dbReference type="ChEBI" id="CHEBI:60493"/>
        <dbReference type="EC" id="2.7.8.26"/>
    </reaction>
</comment>
<dbReference type="InterPro" id="IPR003805">
    <property type="entry name" value="CobS"/>
</dbReference>
<dbReference type="PANTHER" id="PTHR34148:SF1">
    <property type="entry name" value="ADENOSYLCOBINAMIDE-GDP RIBAZOLETRANSFERASE"/>
    <property type="match status" value="1"/>
</dbReference>
<evidence type="ECO:0000256" key="2">
    <source>
        <dbReference type="ARBA" id="ARBA00004651"/>
    </source>
</evidence>
<dbReference type="HAMAP" id="MF_00719">
    <property type="entry name" value="CobS"/>
    <property type="match status" value="1"/>
</dbReference>
<reference evidence="20 21" key="1">
    <citation type="submission" date="2013-09" db="EMBL/GenBank/DDBJ databases">
        <title>Genome sequencing of Phaeobacter antarcticus sp. nov. SM1211.</title>
        <authorList>
            <person name="Zhang X.-Y."/>
            <person name="Liu C."/>
            <person name="Chen X.-L."/>
            <person name="Xie B.-B."/>
            <person name="Qin Q.-L."/>
            <person name="Rong J.-C."/>
            <person name="Zhang Y.-Z."/>
        </authorList>
    </citation>
    <scope>NUCLEOTIDE SEQUENCE [LARGE SCALE GENOMIC DNA]</scope>
    <source>
        <strain evidence="20 21">SM1211</strain>
    </source>
</reference>
<evidence type="ECO:0000313" key="21">
    <source>
        <dbReference type="Proteomes" id="UP000231259"/>
    </source>
</evidence>
<evidence type="ECO:0000256" key="11">
    <source>
        <dbReference type="ARBA" id="ARBA00022842"/>
    </source>
</evidence>
<keyword evidence="10 19" id="KW-0812">Transmembrane</keyword>
<evidence type="ECO:0000256" key="15">
    <source>
        <dbReference type="ARBA" id="ARBA00032605"/>
    </source>
</evidence>
<evidence type="ECO:0000313" key="20">
    <source>
        <dbReference type="EMBL" id="PIL19320.1"/>
    </source>
</evidence>
<keyword evidence="11 19" id="KW-0460">Magnesium</keyword>